<proteinExistence type="predicted"/>
<comment type="caution">
    <text evidence="1">The sequence shown here is derived from an EMBL/GenBank/DDBJ whole genome shotgun (WGS) entry which is preliminary data.</text>
</comment>
<evidence type="ECO:0000313" key="2">
    <source>
        <dbReference type="Proteomes" id="UP001154312"/>
    </source>
</evidence>
<dbReference type="EMBL" id="JAKOAV010000016">
    <property type="protein sequence ID" value="MDF9408601.1"/>
    <property type="molecule type" value="Genomic_DNA"/>
</dbReference>
<evidence type="ECO:0000313" key="1">
    <source>
        <dbReference type="EMBL" id="MDF9408601.1"/>
    </source>
</evidence>
<gene>
    <name evidence="1" type="ORF">L7E55_09575</name>
</gene>
<dbReference type="Proteomes" id="UP001154312">
    <property type="component" value="Unassembled WGS sequence"/>
</dbReference>
<keyword evidence="2" id="KW-1185">Reference proteome</keyword>
<organism evidence="1 2">
    <name type="scientific">Pelotomaculum isophthalicicum JI</name>
    <dbReference type="NCBI Taxonomy" id="947010"/>
    <lineage>
        <taxon>Bacteria</taxon>
        <taxon>Bacillati</taxon>
        <taxon>Bacillota</taxon>
        <taxon>Clostridia</taxon>
        <taxon>Eubacteriales</taxon>
        <taxon>Desulfotomaculaceae</taxon>
        <taxon>Pelotomaculum</taxon>
    </lineage>
</organism>
<reference evidence="1" key="1">
    <citation type="submission" date="2022-02" db="EMBL/GenBank/DDBJ databases">
        <authorList>
            <person name="Leng L."/>
        </authorList>
    </citation>
    <scope>NUCLEOTIDE SEQUENCE</scope>
    <source>
        <strain evidence="1">JI</strain>
    </source>
</reference>
<name>A0A9X4H220_9FIRM</name>
<dbReference type="AlphaFoldDB" id="A0A9X4H220"/>
<protein>
    <submittedName>
        <fullName evidence="1">Uncharacterized protein</fullName>
    </submittedName>
</protein>
<sequence>MIPRKKDPDETPDAVISPIEEECDICQEIEGDCCAEIFDSKNDKKTAR</sequence>
<dbReference type="RefSeq" id="WP_277443938.1">
    <property type="nucleotide sequence ID" value="NZ_JAKOAV010000016.1"/>
</dbReference>
<accession>A0A9X4H220</accession>